<comment type="subcellular location">
    <subcellularLocation>
        <location evidence="1">Nucleus</location>
    </subcellularLocation>
</comment>
<dbReference type="Proteomes" id="UP001189122">
    <property type="component" value="Unassembled WGS sequence"/>
</dbReference>
<keyword evidence="6" id="KW-0539">Nucleus</keyword>
<evidence type="ECO:0000259" key="9">
    <source>
        <dbReference type="PROSITE" id="PS51032"/>
    </source>
</evidence>
<protein>
    <recommendedName>
        <fullName evidence="9">AP2/ERF domain-containing protein</fullName>
    </recommendedName>
</protein>
<evidence type="ECO:0000256" key="6">
    <source>
        <dbReference type="ARBA" id="ARBA00023242"/>
    </source>
</evidence>
<evidence type="ECO:0000313" key="10">
    <source>
        <dbReference type="EMBL" id="CAA2620461.1"/>
    </source>
</evidence>
<keyword evidence="11" id="KW-1185">Reference proteome</keyword>
<dbReference type="InterPro" id="IPR036955">
    <property type="entry name" value="AP2/ERF_dom_sf"/>
</dbReference>
<dbReference type="InterPro" id="IPR016177">
    <property type="entry name" value="DNA-bd_dom_sf"/>
</dbReference>
<dbReference type="Gene3D" id="3.30.730.10">
    <property type="entry name" value="AP2/ERF domain"/>
    <property type="match status" value="1"/>
</dbReference>
<reference evidence="10 11" key="1">
    <citation type="submission" date="2019-12" db="EMBL/GenBank/DDBJ databases">
        <authorList>
            <person name="Scholz U."/>
            <person name="Mascher M."/>
            <person name="Fiebig A."/>
        </authorList>
    </citation>
    <scope>NUCLEOTIDE SEQUENCE</scope>
</reference>
<gene>
    <name evidence="10" type="ORF">SI7747_05006630</name>
</gene>
<name>A0A7I8IQR2_SPIIN</name>
<dbReference type="Pfam" id="PF00847">
    <property type="entry name" value="AP2"/>
    <property type="match status" value="1"/>
</dbReference>
<dbReference type="PRINTS" id="PR00367">
    <property type="entry name" value="ETHRSPELEMNT"/>
</dbReference>
<dbReference type="CDD" id="cd00018">
    <property type="entry name" value="AP2"/>
    <property type="match status" value="1"/>
</dbReference>
<dbReference type="EMBL" id="LR743592">
    <property type="protein sequence ID" value="CAA2620461.1"/>
    <property type="molecule type" value="Genomic_DNA"/>
</dbReference>
<evidence type="ECO:0000313" key="11">
    <source>
        <dbReference type="Proteomes" id="UP001189122"/>
    </source>
</evidence>
<dbReference type="InterPro" id="IPR001471">
    <property type="entry name" value="AP2/ERF_dom"/>
</dbReference>
<keyword evidence="5" id="KW-0804">Transcription</keyword>
<dbReference type="GO" id="GO:0005634">
    <property type="term" value="C:nucleus"/>
    <property type="evidence" value="ECO:0007669"/>
    <property type="project" value="UniProtKB-SubCell"/>
</dbReference>
<dbReference type="SUPFAM" id="SSF54171">
    <property type="entry name" value="DNA-binding domain"/>
    <property type="match status" value="1"/>
</dbReference>
<dbReference type="SMART" id="SM00380">
    <property type="entry name" value="AP2"/>
    <property type="match status" value="1"/>
</dbReference>
<evidence type="ECO:0000256" key="5">
    <source>
        <dbReference type="ARBA" id="ARBA00023163"/>
    </source>
</evidence>
<dbReference type="PANTHER" id="PTHR31985">
    <property type="entry name" value="ETHYLENE-RESPONSIVE TRANSCRIPTION FACTOR ERF042-RELATED"/>
    <property type="match status" value="1"/>
</dbReference>
<dbReference type="PROSITE" id="PS51032">
    <property type="entry name" value="AP2_ERF"/>
    <property type="match status" value="1"/>
</dbReference>
<organism evidence="10">
    <name type="scientific">Spirodela intermedia</name>
    <name type="common">Intermediate duckweed</name>
    <dbReference type="NCBI Taxonomy" id="51605"/>
    <lineage>
        <taxon>Eukaryota</taxon>
        <taxon>Viridiplantae</taxon>
        <taxon>Streptophyta</taxon>
        <taxon>Embryophyta</taxon>
        <taxon>Tracheophyta</taxon>
        <taxon>Spermatophyta</taxon>
        <taxon>Magnoliopsida</taxon>
        <taxon>Liliopsida</taxon>
        <taxon>Araceae</taxon>
        <taxon>Lemnoideae</taxon>
        <taxon>Spirodela</taxon>
    </lineage>
</organism>
<feature type="region of interest" description="Disordered" evidence="8">
    <location>
        <begin position="65"/>
        <end position="117"/>
    </location>
</feature>
<evidence type="ECO:0000256" key="7">
    <source>
        <dbReference type="ARBA" id="ARBA00024343"/>
    </source>
</evidence>
<evidence type="ECO:0000256" key="4">
    <source>
        <dbReference type="ARBA" id="ARBA00023159"/>
    </source>
</evidence>
<feature type="compositionally biased region" description="Basic residues" evidence="8">
    <location>
        <begin position="92"/>
        <end position="101"/>
    </location>
</feature>
<comment type="similarity">
    <text evidence="7">Belongs to the AP2/ERF transcription factor family. ERF subfamily.</text>
</comment>
<feature type="compositionally biased region" description="Low complexity" evidence="8">
    <location>
        <begin position="73"/>
        <end position="82"/>
    </location>
</feature>
<proteinExistence type="inferred from homology"/>
<feature type="compositionally biased region" description="Low complexity" evidence="8">
    <location>
        <begin position="102"/>
        <end position="117"/>
    </location>
</feature>
<dbReference type="GO" id="GO:0003677">
    <property type="term" value="F:DNA binding"/>
    <property type="evidence" value="ECO:0007669"/>
    <property type="project" value="UniProtKB-KW"/>
</dbReference>
<keyword evidence="2" id="KW-0805">Transcription regulation</keyword>
<evidence type="ECO:0000256" key="3">
    <source>
        <dbReference type="ARBA" id="ARBA00023125"/>
    </source>
</evidence>
<keyword evidence="3" id="KW-0238">DNA-binding</keyword>
<keyword evidence="4" id="KW-0010">Activator</keyword>
<dbReference type="AlphaFoldDB" id="A0A7I8IQR2"/>
<feature type="domain" description="AP2/ERF" evidence="9">
    <location>
        <begin position="16"/>
        <end position="76"/>
    </location>
</feature>
<sequence>MNQRGAASSGGGGEMRYKGVRRRRWGKWVSEVRVPGKRERLWLGSFATPEAAAVAYDTAMFYLKGPPPPPPRVSTSRGGSPPARGPVSPPGRYRRWPRTRAWRPTPSWPPAGSSLAGSRRRSLSLCSAAVQLGERSVLLSSPSIPPSTTWTFICKPEKSVFF</sequence>
<evidence type="ECO:0000256" key="1">
    <source>
        <dbReference type="ARBA" id="ARBA00004123"/>
    </source>
</evidence>
<dbReference type="PANTHER" id="PTHR31985:SF45">
    <property type="entry name" value="ETHYLENE-RESPONSIVE TRANSCRIPTION FACTOR ERF020"/>
    <property type="match status" value="1"/>
</dbReference>
<dbReference type="InterPro" id="IPR051032">
    <property type="entry name" value="AP2/ERF_TF_ERF_subfamily"/>
</dbReference>
<dbReference type="GO" id="GO:0003700">
    <property type="term" value="F:DNA-binding transcription factor activity"/>
    <property type="evidence" value="ECO:0007669"/>
    <property type="project" value="InterPro"/>
</dbReference>
<dbReference type="EMBL" id="CACRZD030000005">
    <property type="protein sequence ID" value="CAA6660211.1"/>
    <property type="molecule type" value="Genomic_DNA"/>
</dbReference>
<evidence type="ECO:0000256" key="2">
    <source>
        <dbReference type="ARBA" id="ARBA00023015"/>
    </source>
</evidence>
<accession>A0A7I8IQR2</accession>
<evidence type="ECO:0000256" key="8">
    <source>
        <dbReference type="SAM" id="MobiDB-lite"/>
    </source>
</evidence>